<dbReference type="EMBL" id="JAQOWY010000492">
    <property type="protein sequence ID" value="KAK1841290.1"/>
    <property type="molecule type" value="Genomic_DNA"/>
</dbReference>
<dbReference type="Proteomes" id="UP001243330">
    <property type="component" value="Unassembled WGS sequence"/>
</dbReference>
<name>A0AAD9EAC8_9PEZI</name>
<sequence>MSRPWTLYTGLLFGRCQRTQRGLASMCLPQRLVLGPRPADAFLFLENCSVCRLPINARTPIPEHKVRGSQLNRLTAAQSAVNPAVNLLPKPVQPASTRCADSCQSFERLCAPIAEGIPWH</sequence>
<protein>
    <submittedName>
        <fullName evidence="1">Uncharacterized protein</fullName>
    </submittedName>
</protein>
<reference evidence="1" key="1">
    <citation type="submission" date="2023-01" db="EMBL/GenBank/DDBJ databases">
        <title>Colletotrichum chrysophilum M932 genome sequence.</title>
        <authorList>
            <person name="Baroncelli R."/>
        </authorList>
    </citation>
    <scope>NUCLEOTIDE SEQUENCE</scope>
    <source>
        <strain evidence="1">M932</strain>
    </source>
</reference>
<gene>
    <name evidence="1" type="ORF">CCHR01_16087</name>
</gene>
<evidence type="ECO:0000313" key="1">
    <source>
        <dbReference type="EMBL" id="KAK1841290.1"/>
    </source>
</evidence>
<dbReference type="AlphaFoldDB" id="A0AAD9EAC8"/>
<keyword evidence="2" id="KW-1185">Reference proteome</keyword>
<evidence type="ECO:0000313" key="2">
    <source>
        <dbReference type="Proteomes" id="UP001243330"/>
    </source>
</evidence>
<comment type="caution">
    <text evidence="1">The sequence shown here is derived from an EMBL/GenBank/DDBJ whole genome shotgun (WGS) entry which is preliminary data.</text>
</comment>
<proteinExistence type="predicted"/>
<organism evidence="1 2">
    <name type="scientific">Colletotrichum chrysophilum</name>
    <dbReference type="NCBI Taxonomy" id="1836956"/>
    <lineage>
        <taxon>Eukaryota</taxon>
        <taxon>Fungi</taxon>
        <taxon>Dikarya</taxon>
        <taxon>Ascomycota</taxon>
        <taxon>Pezizomycotina</taxon>
        <taxon>Sordariomycetes</taxon>
        <taxon>Hypocreomycetidae</taxon>
        <taxon>Glomerellales</taxon>
        <taxon>Glomerellaceae</taxon>
        <taxon>Colletotrichum</taxon>
        <taxon>Colletotrichum gloeosporioides species complex</taxon>
    </lineage>
</organism>
<accession>A0AAD9EAC8</accession>